<accession>A0A7K1T0E0</accession>
<name>A0A7K1T0E0_9SPHI</name>
<dbReference type="RefSeq" id="WP_157568777.1">
    <property type="nucleotide sequence ID" value="NZ_WPIK01000016.1"/>
</dbReference>
<comment type="caution">
    <text evidence="1">The sequence shown here is derived from an EMBL/GenBank/DDBJ whole genome shotgun (WGS) entry which is preliminary data.</text>
</comment>
<proteinExistence type="predicted"/>
<gene>
    <name evidence="1" type="ORF">GO621_15785</name>
</gene>
<sequence>MNLKPTLIHLTDVALLEQLCSIEDDSELYKEFVNRFITELTTHCTDVCKKRNLDPHIGKQIAHETCAKVRQYKSFKTDEIKIPDQHTAVLVYLKRISFSLFNNHHNNNKKKSVAHKTYFDEILESAGKNTSVINLKDKKDFAIFIFNKLNKKEQAVILMDIEHKRFQKYLPDDITEQLCEQLNVKKDTIRKIRERAIEKVKNAINEFNAN</sequence>
<protein>
    <submittedName>
        <fullName evidence="1">Uncharacterized protein</fullName>
    </submittedName>
</protein>
<dbReference type="AlphaFoldDB" id="A0A7K1T0E0"/>
<keyword evidence="2" id="KW-1185">Reference proteome</keyword>
<dbReference type="Proteomes" id="UP000462014">
    <property type="component" value="Unassembled WGS sequence"/>
</dbReference>
<dbReference type="EMBL" id="WPIK01000016">
    <property type="protein sequence ID" value="MVN22987.1"/>
    <property type="molecule type" value="Genomic_DNA"/>
</dbReference>
<reference evidence="1 2" key="1">
    <citation type="submission" date="2019-12" db="EMBL/GenBank/DDBJ databases">
        <title>Mucilaginibacter sp. HMF7410 genome sequencing and assembly.</title>
        <authorList>
            <person name="Kang H."/>
            <person name="Cha I."/>
            <person name="Kim H."/>
            <person name="Joh K."/>
        </authorList>
    </citation>
    <scope>NUCLEOTIDE SEQUENCE [LARGE SCALE GENOMIC DNA]</scope>
    <source>
        <strain evidence="1 2">HMF7410</strain>
    </source>
</reference>
<evidence type="ECO:0000313" key="2">
    <source>
        <dbReference type="Proteomes" id="UP000462014"/>
    </source>
</evidence>
<organism evidence="1 2">
    <name type="scientific">Mucilaginibacter arboris</name>
    <dbReference type="NCBI Taxonomy" id="2682090"/>
    <lineage>
        <taxon>Bacteria</taxon>
        <taxon>Pseudomonadati</taxon>
        <taxon>Bacteroidota</taxon>
        <taxon>Sphingobacteriia</taxon>
        <taxon>Sphingobacteriales</taxon>
        <taxon>Sphingobacteriaceae</taxon>
        <taxon>Mucilaginibacter</taxon>
    </lineage>
</organism>
<evidence type="ECO:0000313" key="1">
    <source>
        <dbReference type="EMBL" id="MVN22987.1"/>
    </source>
</evidence>